<proteinExistence type="predicted"/>
<name>A0A2P6R7B9_ROSCH</name>
<feature type="region of interest" description="Disordered" evidence="1">
    <location>
        <begin position="1"/>
        <end position="28"/>
    </location>
</feature>
<organism evidence="2 3">
    <name type="scientific">Rosa chinensis</name>
    <name type="common">China rose</name>
    <dbReference type="NCBI Taxonomy" id="74649"/>
    <lineage>
        <taxon>Eukaryota</taxon>
        <taxon>Viridiplantae</taxon>
        <taxon>Streptophyta</taxon>
        <taxon>Embryophyta</taxon>
        <taxon>Tracheophyta</taxon>
        <taxon>Spermatophyta</taxon>
        <taxon>Magnoliopsida</taxon>
        <taxon>eudicotyledons</taxon>
        <taxon>Gunneridae</taxon>
        <taxon>Pentapetalae</taxon>
        <taxon>rosids</taxon>
        <taxon>fabids</taxon>
        <taxon>Rosales</taxon>
        <taxon>Rosaceae</taxon>
        <taxon>Rosoideae</taxon>
        <taxon>Rosoideae incertae sedis</taxon>
        <taxon>Rosa</taxon>
    </lineage>
</organism>
<sequence>MGEEKQSISQGKEPDQPFIAGESSLRHRDVYGFETQQQPEDEDKDNLTTKMVSLLSLSL</sequence>
<comment type="caution">
    <text evidence="2">The sequence shown here is derived from an EMBL/GenBank/DDBJ whole genome shotgun (WGS) entry which is preliminary data.</text>
</comment>
<accession>A0A2P6R7B9</accession>
<protein>
    <submittedName>
        <fullName evidence="2">Uncharacterized protein</fullName>
    </submittedName>
</protein>
<gene>
    <name evidence="2" type="ORF">RchiOBHm_Chr3g0456121</name>
</gene>
<dbReference type="Proteomes" id="UP000238479">
    <property type="component" value="Chromosome 3"/>
</dbReference>
<dbReference type="EMBL" id="PDCK01000041">
    <property type="protein sequence ID" value="PRQ42299.1"/>
    <property type="molecule type" value="Genomic_DNA"/>
</dbReference>
<evidence type="ECO:0000313" key="3">
    <source>
        <dbReference type="Proteomes" id="UP000238479"/>
    </source>
</evidence>
<evidence type="ECO:0000256" key="1">
    <source>
        <dbReference type="SAM" id="MobiDB-lite"/>
    </source>
</evidence>
<dbReference type="Gramene" id="PRQ42299">
    <property type="protein sequence ID" value="PRQ42299"/>
    <property type="gene ID" value="RchiOBHm_Chr3g0456121"/>
</dbReference>
<keyword evidence="3" id="KW-1185">Reference proteome</keyword>
<dbReference type="AlphaFoldDB" id="A0A2P6R7B9"/>
<reference evidence="2 3" key="1">
    <citation type="journal article" date="2018" name="Nat. Genet.">
        <title>The Rosa genome provides new insights in the design of modern roses.</title>
        <authorList>
            <person name="Bendahmane M."/>
        </authorList>
    </citation>
    <scope>NUCLEOTIDE SEQUENCE [LARGE SCALE GENOMIC DNA]</scope>
    <source>
        <strain evidence="3">cv. Old Blush</strain>
    </source>
</reference>
<evidence type="ECO:0000313" key="2">
    <source>
        <dbReference type="EMBL" id="PRQ42299.1"/>
    </source>
</evidence>